<accession>A0AAP0BU17</accession>
<evidence type="ECO:0000313" key="9">
    <source>
        <dbReference type="Proteomes" id="UP001418222"/>
    </source>
</evidence>
<gene>
    <name evidence="8" type="primary">NPK1</name>
    <name evidence="8" type="ORF">KSP39_PZI005556</name>
</gene>
<dbReference type="GO" id="GO:0004674">
    <property type="term" value="F:protein serine/threonine kinase activity"/>
    <property type="evidence" value="ECO:0007669"/>
    <property type="project" value="UniProtKB-KW"/>
</dbReference>
<protein>
    <submittedName>
        <fullName evidence="8">Mitogen-activated protein kinase kinase kinase NPK1</fullName>
    </submittedName>
</protein>
<keyword evidence="9" id="KW-1185">Reference proteome</keyword>
<proteinExistence type="inferred from homology"/>
<name>A0AAP0BU17_9ASPA</name>
<dbReference type="PANTHER" id="PTHR48011">
    <property type="entry name" value="CCR4-NOT TRANSCRIPTIONAL COMPLEX SUBUNIT CAF120-RELATED"/>
    <property type="match status" value="1"/>
</dbReference>
<dbReference type="GO" id="GO:0007165">
    <property type="term" value="P:signal transduction"/>
    <property type="evidence" value="ECO:0007669"/>
    <property type="project" value="TreeGrafter"/>
</dbReference>
<dbReference type="GO" id="GO:0005524">
    <property type="term" value="F:ATP binding"/>
    <property type="evidence" value="ECO:0007669"/>
    <property type="project" value="UniProtKB-UniRule"/>
</dbReference>
<feature type="domain" description="Protein kinase" evidence="7">
    <location>
        <begin position="3"/>
        <end position="257"/>
    </location>
</feature>
<keyword evidence="3 8" id="KW-0418">Kinase</keyword>
<dbReference type="InterPro" id="IPR008271">
    <property type="entry name" value="Ser/Thr_kinase_AS"/>
</dbReference>
<evidence type="ECO:0000256" key="6">
    <source>
        <dbReference type="RuleBase" id="RU000304"/>
    </source>
</evidence>
<organism evidence="8 9">
    <name type="scientific">Platanthera zijinensis</name>
    <dbReference type="NCBI Taxonomy" id="2320716"/>
    <lineage>
        <taxon>Eukaryota</taxon>
        <taxon>Viridiplantae</taxon>
        <taxon>Streptophyta</taxon>
        <taxon>Embryophyta</taxon>
        <taxon>Tracheophyta</taxon>
        <taxon>Spermatophyta</taxon>
        <taxon>Magnoliopsida</taxon>
        <taxon>Liliopsida</taxon>
        <taxon>Asparagales</taxon>
        <taxon>Orchidaceae</taxon>
        <taxon>Orchidoideae</taxon>
        <taxon>Orchideae</taxon>
        <taxon>Orchidinae</taxon>
        <taxon>Platanthera</taxon>
    </lineage>
</organism>
<evidence type="ECO:0000256" key="5">
    <source>
        <dbReference type="PROSITE-ProRule" id="PRU10141"/>
    </source>
</evidence>
<reference evidence="8 9" key="1">
    <citation type="journal article" date="2022" name="Nat. Plants">
        <title>Genomes of leafy and leafless Platanthera orchids illuminate the evolution of mycoheterotrophy.</title>
        <authorList>
            <person name="Li M.H."/>
            <person name="Liu K.W."/>
            <person name="Li Z."/>
            <person name="Lu H.C."/>
            <person name="Ye Q.L."/>
            <person name="Zhang D."/>
            <person name="Wang J.Y."/>
            <person name="Li Y.F."/>
            <person name="Zhong Z.M."/>
            <person name="Liu X."/>
            <person name="Yu X."/>
            <person name="Liu D.K."/>
            <person name="Tu X.D."/>
            <person name="Liu B."/>
            <person name="Hao Y."/>
            <person name="Liao X.Y."/>
            <person name="Jiang Y.T."/>
            <person name="Sun W.H."/>
            <person name="Chen J."/>
            <person name="Chen Y.Q."/>
            <person name="Ai Y."/>
            <person name="Zhai J.W."/>
            <person name="Wu S.S."/>
            <person name="Zhou Z."/>
            <person name="Hsiao Y.Y."/>
            <person name="Wu W.L."/>
            <person name="Chen Y.Y."/>
            <person name="Lin Y.F."/>
            <person name="Hsu J.L."/>
            <person name="Li C.Y."/>
            <person name="Wang Z.W."/>
            <person name="Zhao X."/>
            <person name="Zhong W.Y."/>
            <person name="Ma X.K."/>
            <person name="Ma L."/>
            <person name="Huang J."/>
            <person name="Chen G.Z."/>
            <person name="Huang M.Z."/>
            <person name="Huang L."/>
            <person name="Peng D.H."/>
            <person name="Luo Y.B."/>
            <person name="Zou S.Q."/>
            <person name="Chen S.P."/>
            <person name="Lan S."/>
            <person name="Tsai W.C."/>
            <person name="Van de Peer Y."/>
            <person name="Liu Z.J."/>
        </authorList>
    </citation>
    <scope>NUCLEOTIDE SEQUENCE [LARGE SCALE GENOMIC DNA]</scope>
    <source>
        <strain evidence="8">Lor287</strain>
    </source>
</reference>
<dbReference type="InterPro" id="IPR011009">
    <property type="entry name" value="Kinase-like_dom_sf"/>
</dbReference>
<dbReference type="Gene3D" id="1.10.510.10">
    <property type="entry name" value="Transferase(Phosphotransferase) domain 1"/>
    <property type="match status" value="1"/>
</dbReference>
<dbReference type="EMBL" id="JBBWWQ010000004">
    <property type="protein sequence ID" value="KAK8948717.1"/>
    <property type="molecule type" value="Genomic_DNA"/>
</dbReference>
<dbReference type="AlphaFoldDB" id="A0AAP0BU17"/>
<keyword evidence="2 5" id="KW-0547">Nucleotide-binding</keyword>
<comment type="caution">
    <text evidence="8">The sequence shown here is derived from an EMBL/GenBank/DDBJ whole genome shotgun (WGS) entry which is preliminary data.</text>
</comment>
<evidence type="ECO:0000256" key="3">
    <source>
        <dbReference type="ARBA" id="ARBA00022777"/>
    </source>
</evidence>
<dbReference type="InterPro" id="IPR017441">
    <property type="entry name" value="Protein_kinase_ATP_BS"/>
</dbReference>
<dbReference type="PROSITE" id="PS00108">
    <property type="entry name" value="PROTEIN_KINASE_ST"/>
    <property type="match status" value="1"/>
</dbReference>
<dbReference type="InterPro" id="IPR000719">
    <property type="entry name" value="Prot_kinase_dom"/>
</dbReference>
<dbReference type="SUPFAM" id="SSF56112">
    <property type="entry name" value="Protein kinase-like (PK-like)"/>
    <property type="match status" value="1"/>
</dbReference>
<dbReference type="Proteomes" id="UP001418222">
    <property type="component" value="Unassembled WGS sequence"/>
</dbReference>
<comment type="similarity">
    <text evidence="6">Belongs to the protein kinase superfamily.</text>
</comment>
<feature type="binding site" evidence="5">
    <location>
        <position position="33"/>
    </location>
    <ligand>
        <name>ATP</name>
        <dbReference type="ChEBI" id="CHEBI:30616"/>
    </ligand>
</feature>
<sequence>MDWVKGAAIGRGKSGAVHLAFRRGFSPEIFAVKSSPLSSAAVLKREESILAELQGCRQIISCFGHDITAGSAYNLFLEYADGGSISSAIAAGTSMPELNVRRYLRSILLGVNHIHAMGYVHCDIKPENILVSGGEAKIADFNLAMRSSEKIVEEIRGTPMYMAPESVARNEYEAAADIWAVGCTVVEMVSGRKPWQNIDLVSENGIWALLLRIGSGDAVPEIPPEMSEEGKDFLRRCLVRDPGRRWTAEMLLSHPFITSVSETGAGEEEATKSGESSVIPTASPISVLGYSFPSDPLSPTKEELMDPFGFRSDEEAARERIRELGSKQRPVWLSCSSEEGWISVREGSSSCQQ</sequence>
<dbReference type="SMART" id="SM00220">
    <property type="entry name" value="S_TKc"/>
    <property type="match status" value="1"/>
</dbReference>
<keyword evidence="4 5" id="KW-0067">ATP-binding</keyword>
<evidence type="ECO:0000256" key="2">
    <source>
        <dbReference type="ARBA" id="ARBA00022741"/>
    </source>
</evidence>
<dbReference type="CDD" id="cd06606">
    <property type="entry name" value="STKc_MAPKKK"/>
    <property type="match status" value="1"/>
</dbReference>
<keyword evidence="1" id="KW-0808">Transferase</keyword>
<evidence type="ECO:0000256" key="1">
    <source>
        <dbReference type="ARBA" id="ARBA00022679"/>
    </source>
</evidence>
<dbReference type="Pfam" id="PF00069">
    <property type="entry name" value="Pkinase"/>
    <property type="match status" value="1"/>
</dbReference>
<evidence type="ECO:0000256" key="4">
    <source>
        <dbReference type="ARBA" id="ARBA00022840"/>
    </source>
</evidence>
<dbReference type="PROSITE" id="PS50011">
    <property type="entry name" value="PROTEIN_KINASE_DOM"/>
    <property type="match status" value="1"/>
</dbReference>
<dbReference type="PANTHER" id="PTHR48011:SF18">
    <property type="entry name" value="MITOGEN-ACTIVATED PROTEIN KINASE KINASE KINASE 19-RELATED"/>
    <property type="match status" value="1"/>
</dbReference>
<keyword evidence="6" id="KW-0723">Serine/threonine-protein kinase</keyword>
<evidence type="ECO:0000313" key="8">
    <source>
        <dbReference type="EMBL" id="KAK8948717.1"/>
    </source>
</evidence>
<evidence type="ECO:0000259" key="7">
    <source>
        <dbReference type="PROSITE" id="PS50011"/>
    </source>
</evidence>
<dbReference type="InterPro" id="IPR052751">
    <property type="entry name" value="Plant_MAPKKK"/>
</dbReference>
<dbReference type="PROSITE" id="PS00107">
    <property type="entry name" value="PROTEIN_KINASE_ATP"/>
    <property type="match status" value="1"/>
</dbReference>